<comment type="caution">
    <text evidence="2">The sequence shown here is derived from an EMBL/GenBank/DDBJ whole genome shotgun (WGS) entry which is preliminary data.</text>
</comment>
<accession>A0A323TAH6</accession>
<organism evidence="2 3">
    <name type="scientific">Salipaludibacillus keqinensis</name>
    <dbReference type="NCBI Taxonomy" id="2045207"/>
    <lineage>
        <taxon>Bacteria</taxon>
        <taxon>Bacillati</taxon>
        <taxon>Bacillota</taxon>
        <taxon>Bacilli</taxon>
        <taxon>Bacillales</taxon>
        <taxon>Bacillaceae</taxon>
    </lineage>
</organism>
<evidence type="ECO:0000313" key="2">
    <source>
        <dbReference type="EMBL" id="PYZ91584.1"/>
    </source>
</evidence>
<protein>
    <recommendedName>
        <fullName evidence="4">Fe-S oxidoreductase</fullName>
    </recommendedName>
</protein>
<reference evidence="2 3" key="1">
    <citation type="submission" date="2017-10" db="EMBL/GenBank/DDBJ databases">
        <title>Bacillus sp. nov., a halophilic bacterium isolated from a Keqin Lake.</title>
        <authorList>
            <person name="Wang H."/>
        </authorList>
    </citation>
    <scope>NUCLEOTIDE SEQUENCE [LARGE SCALE GENOMIC DNA]</scope>
    <source>
        <strain evidence="2 3">KQ-12</strain>
    </source>
</reference>
<proteinExistence type="predicted"/>
<name>A0A323TAH6_9BACI</name>
<keyword evidence="1" id="KW-0472">Membrane</keyword>
<dbReference type="InterPro" id="IPR036197">
    <property type="entry name" value="NarG-like_sf"/>
</dbReference>
<keyword evidence="1" id="KW-0812">Transmembrane</keyword>
<evidence type="ECO:0000313" key="3">
    <source>
        <dbReference type="Proteomes" id="UP000248214"/>
    </source>
</evidence>
<feature type="transmembrane region" description="Helical" evidence="1">
    <location>
        <begin position="70"/>
        <end position="91"/>
    </location>
</feature>
<sequence length="93" mass="10918">MNPIVINWIMFILVTGYALYLFASLVKTRMEYIKLGKKPEFILSMKERKEAMMTMVFGQKKLLKDKKSGIIHVMFFYGFLLVQFSAIDVIWKG</sequence>
<keyword evidence="3" id="KW-1185">Reference proteome</keyword>
<keyword evidence="1" id="KW-1133">Transmembrane helix</keyword>
<gene>
    <name evidence="2" type="ORF">CR194_18285</name>
</gene>
<dbReference type="AlphaFoldDB" id="A0A323TAH6"/>
<feature type="transmembrane region" description="Helical" evidence="1">
    <location>
        <begin position="6"/>
        <end position="26"/>
    </location>
</feature>
<dbReference type="EMBL" id="PDOD01000006">
    <property type="protein sequence ID" value="PYZ91584.1"/>
    <property type="molecule type" value="Genomic_DNA"/>
</dbReference>
<dbReference type="Proteomes" id="UP000248214">
    <property type="component" value="Unassembled WGS sequence"/>
</dbReference>
<dbReference type="SUPFAM" id="SSF103501">
    <property type="entry name" value="Respiratory nitrate reductase 1 gamma chain"/>
    <property type="match status" value="1"/>
</dbReference>
<feature type="non-terminal residue" evidence="2">
    <location>
        <position position="93"/>
    </location>
</feature>
<evidence type="ECO:0000256" key="1">
    <source>
        <dbReference type="SAM" id="Phobius"/>
    </source>
</evidence>
<evidence type="ECO:0008006" key="4">
    <source>
        <dbReference type="Google" id="ProtNLM"/>
    </source>
</evidence>